<comment type="caution">
    <text evidence="2">The sequence shown here is derived from an EMBL/GenBank/DDBJ whole genome shotgun (WGS) entry which is preliminary data.</text>
</comment>
<evidence type="ECO:0000256" key="1">
    <source>
        <dbReference type="SAM" id="MobiDB-lite"/>
    </source>
</evidence>
<dbReference type="OrthoDB" id="5589101at2759"/>
<name>A0A9W8L286_9FUNG</name>
<dbReference type="EMBL" id="JANBTX010000213">
    <property type="protein sequence ID" value="KAJ2684400.1"/>
    <property type="molecule type" value="Genomic_DNA"/>
</dbReference>
<sequence>MSAVIQIVDGSTIVLDEPQTKKYDTLPLPSTTGSDSVKSGLKLFQILHYLNPLFYARLVQAYIQAVLRSYSTANHNARITDGEGLPQNAGMVRGTTIDNCFTTASPEFEYACRLGLDGAHYSDTSASHVSGPLSDVNLQAPNMENAKSAPVIKEVERSSDVQLTDTTAPTDDAMASVSAQPTEQNDRTAEALEGKRTRKAKKGKGKNKSKP</sequence>
<dbReference type="AlphaFoldDB" id="A0A9W8L286"/>
<evidence type="ECO:0000313" key="2">
    <source>
        <dbReference type="EMBL" id="KAJ2684400.1"/>
    </source>
</evidence>
<feature type="region of interest" description="Disordered" evidence="1">
    <location>
        <begin position="153"/>
        <end position="211"/>
    </location>
</feature>
<reference evidence="2" key="1">
    <citation type="submission" date="2022-07" db="EMBL/GenBank/DDBJ databases">
        <title>Phylogenomic reconstructions and comparative analyses of Kickxellomycotina fungi.</title>
        <authorList>
            <person name="Reynolds N.K."/>
            <person name="Stajich J.E."/>
            <person name="Barry K."/>
            <person name="Grigoriev I.V."/>
            <person name="Crous P."/>
            <person name="Smith M.E."/>
        </authorList>
    </citation>
    <scope>NUCLEOTIDE SEQUENCE</scope>
    <source>
        <strain evidence="2">CBS 109367</strain>
    </source>
</reference>
<dbReference type="Proteomes" id="UP001151516">
    <property type="component" value="Unassembled WGS sequence"/>
</dbReference>
<protein>
    <submittedName>
        <fullName evidence="2">Uncharacterized protein</fullName>
    </submittedName>
</protein>
<evidence type="ECO:0000313" key="3">
    <source>
        <dbReference type="Proteomes" id="UP001151516"/>
    </source>
</evidence>
<organism evidence="2 3">
    <name type="scientific">Coemansia spiralis</name>
    <dbReference type="NCBI Taxonomy" id="417178"/>
    <lineage>
        <taxon>Eukaryota</taxon>
        <taxon>Fungi</taxon>
        <taxon>Fungi incertae sedis</taxon>
        <taxon>Zoopagomycota</taxon>
        <taxon>Kickxellomycotina</taxon>
        <taxon>Kickxellomycetes</taxon>
        <taxon>Kickxellales</taxon>
        <taxon>Kickxellaceae</taxon>
        <taxon>Coemansia</taxon>
    </lineage>
</organism>
<feature type="compositionally biased region" description="Low complexity" evidence="1">
    <location>
        <begin position="164"/>
        <end position="175"/>
    </location>
</feature>
<feature type="compositionally biased region" description="Basic residues" evidence="1">
    <location>
        <begin position="196"/>
        <end position="211"/>
    </location>
</feature>
<accession>A0A9W8L286</accession>
<feature type="compositionally biased region" description="Basic and acidic residues" evidence="1">
    <location>
        <begin position="184"/>
        <end position="195"/>
    </location>
</feature>
<keyword evidence="3" id="KW-1185">Reference proteome</keyword>
<gene>
    <name evidence="2" type="ORF">IWW39_004932</name>
</gene>
<proteinExistence type="predicted"/>